<accession>A0ABR2YDE3</accession>
<dbReference type="InterPro" id="IPR027417">
    <property type="entry name" value="P-loop_NTPase"/>
</dbReference>
<gene>
    <name evidence="2" type="ORF">WJX75_009597</name>
</gene>
<feature type="domain" description="Deoxynucleoside kinase" evidence="1">
    <location>
        <begin position="47"/>
        <end position="232"/>
    </location>
</feature>
<organism evidence="2 3">
    <name type="scientific">Coccomyxa subellipsoidea</name>
    <dbReference type="NCBI Taxonomy" id="248742"/>
    <lineage>
        <taxon>Eukaryota</taxon>
        <taxon>Viridiplantae</taxon>
        <taxon>Chlorophyta</taxon>
        <taxon>core chlorophytes</taxon>
        <taxon>Trebouxiophyceae</taxon>
        <taxon>Trebouxiophyceae incertae sedis</taxon>
        <taxon>Coccomyxaceae</taxon>
        <taxon>Coccomyxa</taxon>
    </lineage>
</organism>
<protein>
    <recommendedName>
        <fullName evidence="1">Deoxynucleoside kinase domain-containing protein</fullName>
    </recommendedName>
</protein>
<name>A0ABR2YDE3_9CHLO</name>
<dbReference type="InterPro" id="IPR050566">
    <property type="entry name" value="Deoxyribonucleoside_kinase"/>
</dbReference>
<proteinExistence type="predicted"/>
<evidence type="ECO:0000313" key="3">
    <source>
        <dbReference type="Proteomes" id="UP001491310"/>
    </source>
</evidence>
<dbReference type="PANTHER" id="PTHR10513">
    <property type="entry name" value="DEOXYNUCLEOSIDE KINASE"/>
    <property type="match status" value="1"/>
</dbReference>
<dbReference type="SUPFAM" id="SSF52540">
    <property type="entry name" value="P-loop containing nucleoside triphosphate hydrolases"/>
    <property type="match status" value="1"/>
</dbReference>
<dbReference type="Proteomes" id="UP001491310">
    <property type="component" value="Unassembled WGS sequence"/>
</dbReference>
<reference evidence="2 3" key="1">
    <citation type="journal article" date="2024" name="Nat. Commun.">
        <title>Phylogenomics reveals the evolutionary origins of lichenization in chlorophyte algae.</title>
        <authorList>
            <person name="Puginier C."/>
            <person name="Libourel C."/>
            <person name="Otte J."/>
            <person name="Skaloud P."/>
            <person name="Haon M."/>
            <person name="Grisel S."/>
            <person name="Petersen M."/>
            <person name="Berrin J.G."/>
            <person name="Delaux P.M."/>
            <person name="Dal Grande F."/>
            <person name="Keller J."/>
        </authorList>
    </citation>
    <scope>NUCLEOTIDE SEQUENCE [LARGE SCALE GENOMIC DNA]</scope>
    <source>
        <strain evidence="2 3">SAG 216-7</strain>
    </source>
</reference>
<evidence type="ECO:0000259" key="1">
    <source>
        <dbReference type="Pfam" id="PF01712"/>
    </source>
</evidence>
<dbReference type="EMBL" id="JALJOT010000015">
    <property type="protein sequence ID" value="KAK9902878.1"/>
    <property type="molecule type" value="Genomic_DNA"/>
</dbReference>
<comment type="caution">
    <text evidence="2">The sequence shown here is derived from an EMBL/GenBank/DDBJ whole genome shotgun (WGS) entry which is preliminary data.</text>
</comment>
<sequence>MLTYLQGEIGIRNKRHCTDIVKHLADLETPSQDQAEAEQRKRNKVTLCVEGNISAGKSTFLQKLLKSSVELRDIIEVVPEPVDKWQNIQDTNGGQPSNLLEAFYRNPERYAYTFQNYVFVTRLMQAKDSEDCAAPLRLLERSVFSDRMVFVRAVHEAKWLSEMELSIYDSWFDPVVSQLQGLVPDGFIYLAASPETCMRRMSARGRGEEGGVSLDYLANLHSKHEEWLRSGALRPEELQLLSDPSRNLTQLQPNGFVGNSASCYYSRPPEPESVRGKVFFLNQARQPMLRKHIDGLPALYLDCDTDIDLERDTDAQSAFARQIRDFSDHVRALREARVKPGLVLPSEESKRLVMDRCSPEMLQETLRRRGHDLTFRESAQRQFAAAS</sequence>
<dbReference type="CDD" id="cd01673">
    <property type="entry name" value="dNK"/>
    <property type="match status" value="1"/>
</dbReference>
<dbReference type="Pfam" id="PF01712">
    <property type="entry name" value="dNK"/>
    <property type="match status" value="1"/>
</dbReference>
<dbReference type="PANTHER" id="PTHR10513:SF35">
    <property type="entry name" value="DEOXYADENOSINE KINASE"/>
    <property type="match status" value="1"/>
</dbReference>
<evidence type="ECO:0000313" key="2">
    <source>
        <dbReference type="EMBL" id="KAK9902878.1"/>
    </source>
</evidence>
<dbReference type="Gene3D" id="3.40.50.300">
    <property type="entry name" value="P-loop containing nucleotide triphosphate hydrolases"/>
    <property type="match status" value="1"/>
</dbReference>
<dbReference type="InterPro" id="IPR031314">
    <property type="entry name" value="DNK_dom"/>
</dbReference>
<keyword evidence="3" id="KW-1185">Reference proteome</keyword>